<organism evidence="1 2">
    <name type="scientific">Nostoc flagelliforme CCNUN1</name>
    <dbReference type="NCBI Taxonomy" id="2038116"/>
    <lineage>
        <taxon>Bacteria</taxon>
        <taxon>Bacillati</taxon>
        <taxon>Cyanobacteriota</taxon>
        <taxon>Cyanophyceae</taxon>
        <taxon>Nostocales</taxon>
        <taxon>Nostocaceae</taxon>
        <taxon>Nostoc</taxon>
    </lineage>
</organism>
<dbReference type="EMBL" id="CP024787">
    <property type="protein sequence ID" value="AUB43026.1"/>
    <property type="molecule type" value="Genomic_DNA"/>
</dbReference>
<protein>
    <submittedName>
        <fullName evidence="1">Uncharacterized protein</fullName>
    </submittedName>
</protein>
<geneLocation type="plasmid" evidence="2">
    <name>pnfsy02</name>
</geneLocation>
<evidence type="ECO:0000313" key="1">
    <source>
        <dbReference type="EMBL" id="AUB43026.1"/>
    </source>
</evidence>
<name>A0A2K8T5P1_9NOSO</name>
<keyword evidence="2" id="KW-1185">Reference proteome</keyword>
<sequence>MAIYKDEGDVIEITLPHEAQETLDAIAVIKVRLEELRSNPESVDIEGDEEFQEAVEIVEKHEDIYFLSENLEELGTDPSKTNEILDDIFGELNDAEISLYNIIIPDEAENALIPESDLTDL</sequence>
<keyword evidence="1" id="KW-0614">Plasmid</keyword>
<dbReference type="Proteomes" id="UP000232003">
    <property type="component" value="Plasmid pNFSY02"/>
</dbReference>
<dbReference type="KEGG" id="nfl:COO91_09182"/>
<dbReference type="AlphaFoldDB" id="A0A2K8T5P1"/>
<reference evidence="1 2" key="1">
    <citation type="submission" date="2017-11" db="EMBL/GenBank/DDBJ databases">
        <title>Complete genome of a free-living desiccation-tolerant cyanobacterium and its photosynthetic adaptation to extreme terrestrial habitat.</title>
        <authorList>
            <person name="Shang J."/>
        </authorList>
    </citation>
    <scope>NUCLEOTIDE SEQUENCE [LARGE SCALE GENOMIC DNA]</scope>
    <source>
        <strain evidence="1 2">CCNUN1</strain>
        <plasmid evidence="2">pnfsy02</plasmid>
    </source>
</reference>
<dbReference type="RefSeq" id="WP_100903323.1">
    <property type="nucleotide sequence ID" value="NZ_CAWNNC010000003.1"/>
</dbReference>
<evidence type="ECO:0000313" key="2">
    <source>
        <dbReference type="Proteomes" id="UP000232003"/>
    </source>
</evidence>
<proteinExistence type="predicted"/>
<gene>
    <name evidence="1" type="ORF">COO91_09182</name>
</gene>
<accession>A0A2K8T5P1</accession>